<sequence>MLYKILGKDTIKDEIISHLPRAKRGFQVTIPLEEVVNAIIFKEKTLSWQSVYYHYRKWCKILEKSDRLHGVLLS</sequence>
<dbReference type="Proteomes" id="UP000287701">
    <property type="component" value="Chromosome"/>
</dbReference>
<dbReference type="RefSeq" id="WP_128501018.1">
    <property type="nucleotide sequence ID" value="NZ_CP035107.1"/>
</dbReference>
<organism evidence="1 2">
    <name type="scientific">Ornithobacterium rhinotracheale</name>
    <dbReference type="NCBI Taxonomy" id="28251"/>
    <lineage>
        <taxon>Bacteria</taxon>
        <taxon>Pseudomonadati</taxon>
        <taxon>Bacteroidota</taxon>
        <taxon>Flavobacteriia</taxon>
        <taxon>Flavobacteriales</taxon>
        <taxon>Weeksellaceae</taxon>
        <taxon>Ornithobacterium</taxon>
    </lineage>
</organism>
<evidence type="ECO:0000313" key="1">
    <source>
        <dbReference type="EMBL" id="QAR30530.1"/>
    </source>
</evidence>
<protein>
    <submittedName>
        <fullName evidence="1">Uncharacterized protein</fullName>
    </submittedName>
</protein>
<dbReference type="OrthoDB" id="1270539at2"/>
<proteinExistence type="predicted"/>
<evidence type="ECO:0000313" key="2">
    <source>
        <dbReference type="Proteomes" id="UP000287701"/>
    </source>
</evidence>
<accession>A0A410JQU8</accession>
<dbReference type="AlphaFoldDB" id="A0A410JQU8"/>
<gene>
    <name evidence="1" type="ORF">EQP59_03750</name>
</gene>
<name>A0A410JQU8_ORNRH</name>
<reference evidence="1 2" key="1">
    <citation type="submission" date="2019-01" db="EMBL/GenBank/DDBJ databases">
        <title>Whole Genome of Ornithobacterium rhinotracheale FARPER-174b.</title>
        <authorList>
            <person name="Tataje-Lavanda L.A."/>
            <person name="Montalvan A."/>
            <person name="Montesinos R."/>
            <person name="Zimic M."/>
            <person name="Fernandez-Sanchez M."/>
            <person name="Fernandez-Diaz M."/>
        </authorList>
    </citation>
    <scope>NUCLEOTIDE SEQUENCE [LARGE SCALE GENOMIC DNA]</scope>
    <source>
        <strain evidence="1 2">FARPER-174b</strain>
    </source>
</reference>
<dbReference type="EMBL" id="CP035107">
    <property type="protein sequence ID" value="QAR30530.1"/>
    <property type="molecule type" value="Genomic_DNA"/>
</dbReference>